<accession>A0AAD3TEB4</accession>
<keyword evidence="1" id="KW-0347">Helicase</keyword>
<feature type="region of interest" description="Disordered" evidence="2">
    <location>
        <begin position="59"/>
        <end position="130"/>
    </location>
</feature>
<keyword evidence="1" id="KW-0378">Hydrolase</keyword>
<protein>
    <recommendedName>
        <fullName evidence="3">DEAD-box helicase OB fold domain-containing protein</fullName>
    </recommendedName>
</protein>
<feature type="domain" description="DEAD-box helicase OB fold" evidence="3">
    <location>
        <begin position="2"/>
        <end position="50"/>
    </location>
</feature>
<evidence type="ECO:0000313" key="4">
    <source>
        <dbReference type="EMBL" id="GMH27686.1"/>
    </source>
</evidence>
<dbReference type="Proteomes" id="UP001279734">
    <property type="component" value="Unassembled WGS sequence"/>
</dbReference>
<keyword evidence="1" id="KW-0067">ATP-binding</keyword>
<organism evidence="4 5">
    <name type="scientific">Nepenthes gracilis</name>
    <name type="common">Slender pitcher plant</name>
    <dbReference type="NCBI Taxonomy" id="150966"/>
    <lineage>
        <taxon>Eukaryota</taxon>
        <taxon>Viridiplantae</taxon>
        <taxon>Streptophyta</taxon>
        <taxon>Embryophyta</taxon>
        <taxon>Tracheophyta</taxon>
        <taxon>Spermatophyta</taxon>
        <taxon>Magnoliopsida</taxon>
        <taxon>eudicotyledons</taxon>
        <taxon>Gunneridae</taxon>
        <taxon>Pentapetalae</taxon>
        <taxon>Caryophyllales</taxon>
        <taxon>Nepenthaceae</taxon>
        <taxon>Nepenthes</taxon>
    </lineage>
</organism>
<evidence type="ECO:0000256" key="1">
    <source>
        <dbReference type="ARBA" id="ARBA00022806"/>
    </source>
</evidence>
<dbReference type="GO" id="GO:0004386">
    <property type="term" value="F:helicase activity"/>
    <property type="evidence" value="ECO:0007669"/>
    <property type="project" value="UniProtKB-KW"/>
</dbReference>
<keyword evidence="5" id="KW-1185">Reference proteome</keyword>
<evidence type="ECO:0000259" key="3">
    <source>
        <dbReference type="Pfam" id="PF07717"/>
    </source>
</evidence>
<dbReference type="AlphaFoldDB" id="A0AAD3TEB4"/>
<sequence>MPCHLHPSSALYGLGYTPEYVVYHELLLTTKEYMQCVTAVEPQWLAELGPMFFSVKESDTSLLEHKKKQKEEKTAMEEEMEKLRKEQEEAKRESKEREREKRTKQQQQVSMPGLRQGSSTYLRPPKKLGL</sequence>
<dbReference type="Pfam" id="PF07717">
    <property type="entry name" value="OB_NTP_bind"/>
    <property type="match status" value="1"/>
</dbReference>
<dbReference type="EMBL" id="BSYO01000033">
    <property type="protein sequence ID" value="GMH27686.1"/>
    <property type="molecule type" value="Genomic_DNA"/>
</dbReference>
<evidence type="ECO:0000256" key="2">
    <source>
        <dbReference type="SAM" id="MobiDB-lite"/>
    </source>
</evidence>
<name>A0AAD3TEB4_NEPGR</name>
<gene>
    <name evidence="4" type="ORF">Nepgr_029529</name>
</gene>
<reference evidence="4" key="1">
    <citation type="submission" date="2023-05" db="EMBL/GenBank/DDBJ databases">
        <title>Nepenthes gracilis genome sequencing.</title>
        <authorList>
            <person name="Fukushima K."/>
        </authorList>
    </citation>
    <scope>NUCLEOTIDE SEQUENCE</scope>
    <source>
        <strain evidence="4">SING2019-196</strain>
    </source>
</reference>
<evidence type="ECO:0000313" key="5">
    <source>
        <dbReference type="Proteomes" id="UP001279734"/>
    </source>
</evidence>
<dbReference type="InterPro" id="IPR011709">
    <property type="entry name" value="DEAD-box_helicase_OB_fold"/>
</dbReference>
<proteinExistence type="predicted"/>
<keyword evidence="1" id="KW-0547">Nucleotide-binding</keyword>
<comment type="caution">
    <text evidence="4">The sequence shown here is derived from an EMBL/GenBank/DDBJ whole genome shotgun (WGS) entry which is preliminary data.</text>
</comment>
<feature type="compositionally biased region" description="Basic and acidic residues" evidence="2">
    <location>
        <begin position="59"/>
        <end position="103"/>
    </location>
</feature>